<dbReference type="Pfam" id="PF02518">
    <property type="entry name" value="HATPase_c"/>
    <property type="match status" value="1"/>
</dbReference>
<evidence type="ECO:0000256" key="8">
    <source>
        <dbReference type="ARBA" id="ARBA00022989"/>
    </source>
</evidence>
<dbReference type="InterPro" id="IPR004358">
    <property type="entry name" value="Sig_transdc_His_kin-like_C"/>
</dbReference>
<dbReference type="InterPro" id="IPR003594">
    <property type="entry name" value="HATPase_dom"/>
</dbReference>
<dbReference type="SMART" id="SM00388">
    <property type="entry name" value="HisKA"/>
    <property type="match status" value="1"/>
</dbReference>
<evidence type="ECO:0000256" key="10">
    <source>
        <dbReference type="ARBA" id="ARBA00023136"/>
    </source>
</evidence>
<dbReference type="CDD" id="cd00075">
    <property type="entry name" value="HATPase"/>
    <property type="match status" value="1"/>
</dbReference>
<accession>E3J5C9</accession>
<keyword evidence="10 11" id="KW-0472">Membrane</keyword>
<evidence type="ECO:0000259" key="13">
    <source>
        <dbReference type="PROSITE" id="PS50885"/>
    </source>
</evidence>
<reference evidence="14 15" key="1">
    <citation type="submission" date="2010-10" db="EMBL/GenBank/DDBJ databases">
        <title>Complete sequence of Frankia sp. EuI1c.</title>
        <authorList>
            <consortium name="US DOE Joint Genome Institute"/>
            <person name="Lucas S."/>
            <person name="Copeland A."/>
            <person name="Lapidus A."/>
            <person name="Cheng J.-F."/>
            <person name="Bruce D."/>
            <person name="Goodwin L."/>
            <person name="Pitluck S."/>
            <person name="Chertkov O."/>
            <person name="Detter J.C."/>
            <person name="Han C."/>
            <person name="Tapia R."/>
            <person name="Land M."/>
            <person name="Hauser L."/>
            <person name="Jeffries C."/>
            <person name="Kyrpides N."/>
            <person name="Ivanova N."/>
            <person name="Mikhailova N."/>
            <person name="Beauchemin N."/>
            <person name="Sen A."/>
            <person name="Sur S.A."/>
            <person name="Gtari M."/>
            <person name="Wall L."/>
            <person name="Tisa L."/>
            <person name="Woyke T."/>
        </authorList>
    </citation>
    <scope>NUCLEOTIDE SEQUENCE [LARGE SCALE GENOMIC DNA]</scope>
    <source>
        <strain evidence="15">DSM 45817 / CECT 9037 / EuI1c</strain>
    </source>
</reference>
<dbReference type="FunCoup" id="E3J5C9">
    <property type="interactions" value="14"/>
</dbReference>
<keyword evidence="9" id="KW-0902">Two-component regulatory system</keyword>
<dbReference type="STRING" id="298654.FraEuI1c_3866"/>
<evidence type="ECO:0000256" key="4">
    <source>
        <dbReference type="ARBA" id="ARBA00022553"/>
    </source>
</evidence>
<dbReference type="RefSeq" id="WP_013424991.1">
    <property type="nucleotide sequence ID" value="NC_014666.1"/>
</dbReference>
<dbReference type="eggNOG" id="COG5002">
    <property type="taxonomic scope" value="Bacteria"/>
</dbReference>
<dbReference type="OrthoDB" id="9786919at2"/>
<comment type="subcellular location">
    <subcellularLocation>
        <location evidence="2">Cell membrane</location>
    </subcellularLocation>
</comment>
<evidence type="ECO:0000256" key="11">
    <source>
        <dbReference type="SAM" id="Phobius"/>
    </source>
</evidence>
<dbReference type="SMART" id="SM00387">
    <property type="entry name" value="HATPase_c"/>
    <property type="match status" value="1"/>
</dbReference>
<keyword evidence="15" id="KW-1185">Reference proteome</keyword>
<dbReference type="CDD" id="cd00082">
    <property type="entry name" value="HisKA"/>
    <property type="match status" value="1"/>
</dbReference>
<evidence type="ECO:0000256" key="7">
    <source>
        <dbReference type="ARBA" id="ARBA00022777"/>
    </source>
</evidence>
<dbReference type="PROSITE" id="PS50109">
    <property type="entry name" value="HIS_KIN"/>
    <property type="match status" value="1"/>
</dbReference>
<feature type="domain" description="Histidine kinase" evidence="12">
    <location>
        <begin position="252"/>
        <end position="467"/>
    </location>
</feature>
<protein>
    <recommendedName>
        <fullName evidence="3">histidine kinase</fullName>
        <ecNumber evidence="3">2.7.13.3</ecNumber>
    </recommendedName>
</protein>
<dbReference type="InterPro" id="IPR036097">
    <property type="entry name" value="HisK_dim/P_sf"/>
</dbReference>
<dbReference type="FunFam" id="1.10.287.130:FF:000001">
    <property type="entry name" value="Two-component sensor histidine kinase"/>
    <property type="match status" value="1"/>
</dbReference>
<keyword evidence="5" id="KW-0808">Transferase</keyword>
<evidence type="ECO:0000256" key="6">
    <source>
        <dbReference type="ARBA" id="ARBA00022692"/>
    </source>
</evidence>
<dbReference type="Proteomes" id="UP000002484">
    <property type="component" value="Chromosome"/>
</dbReference>
<dbReference type="PANTHER" id="PTHR45436">
    <property type="entry name" value="SENSOR HISTIDINE KINASE YKOH"/>
    <property type="match status" value="1"/>
</dbReference>
<gene>
    <name evidence="14" type="ordered locus">FraEuI1c_3866</name>
</gene>
<dbReference type="EMBL" id="CP002299">
    <property type="protein sequence ID" value="ADP81873.1"/>
    <property type="molecule type" value="Genomic_DNA"/>
</dbReference>
<keyword evidence="8 11" id="KW-1133">Transmembrane helix</keyword>
<dbReference type="Gene3D" id="3.30.565.10">
    <property type="entry name" value="Histidine kinase-like ATPase, C-terminal domain"/>
    <property type="match status" value="1"/>
</dbReference>
<dbReference type="PANTHER" id="PTHR45436:SF5">
    <property type="entry name" value="SENSOR HISTIDINE KINASE TRCS"/>
    <property type="match status" value="1"/>
</dbReference>
<evidence type="ECO:0000313" key="14">
    <source>
        <dbReference type="EMBL" id="ADP81873.1"/>
    </source>
</evidence>
<evidence type="ECO:0000256" key="3">
    <source>
        <dbReference type="ARBA" id="ARBA00012438"/>
    </source>
</evidence>
<dbReference type="InterPro" id="IPR003660">
    <property type="entry name" value="HAMP_dom"/>
</dbReference>
<dbReference type="KEGG" id="fri:FraEuI1c_3866"/>
<dbReference type="SUPFAM" id="SSF158472">
    <property type="entry name" value="HAMP domain-like"/>
    <property type="match status" value="1"/>
</dbReference>
<evidence type="ECO:0000256" key="9">
    <source>
        <dbReference type="ARBA" id="ARBA00023012"/>
    </source>
</evidence>
<dbReference type="InterPro" id="IPR005467">
    <property type="entry name" value="His_kinase_dom"/>
</dbReference>
<evidence type="ECO:0000256" key="1">
    <source>
        <dbReference type="ARBA" id="ARBA00000085"/>
    </source>
</evidence>
<dbReference type="HOGENOM" id="CLU_000445_89_6_11"/>
<dbReference type="PROSITE" id="PS50885">
    <property type="entry name" value="HAMP"/>
    <property type="match status" value="1"/>
</dbReference>
<dbReference type="EC" id="2.7.13.3" evidence="3"/>
<sequence length="467" mass="48808" precursor="true">MTLRVRLMLGLLVLLAICLGTAGTASALALRSHLTQETDDRLEGAQNLIDTRGVALLTRVVPLLSGVAAQRVITPTEFVVELRQANGTTVTLAGDTAQPATGGRLLAAVPDLDRRIAAGAPFTLVAAGTRYRVVVGALPGGITDLVALPLRPVEATTSRLVAVEAVAAAVVLAVGGVAAWFLLGRGLRPLRDITGTAAAIAAGDLERRVPHGRSRTETDRLAAALNIMLAQIETAFEGRRRSEERLRQFVADASHELRTPLTSVRGYVDMLRQGIVPPSGTNDALRRVQDETRRMSTLVDDLLYLAHLDEARPLKLSAVDLAAIVRDAAADAAAVEPDRPLSVQVPPECQVVGDPDALRQVIGNLLANVRVHTPPGTPATVSLGTAADGDIHLEVLDEGPGLAAADLERIFDRFYRSADGRDRGRGRGGSGLGMSIVAAVVAAHGGGVTATSPPGQGLTVRISLPAP</sequence>
<feature type="transmembrane region" description="Helical" evidence="11">
    <location>
        <begin position="160"/>
        <end position="183"/>
    </location>
</feature>
<keyword evidence="4" id="KW-0597">Phosphoprotein</keyword>
<dbReference type="SUPFAM" id="SSF47384">
    <property type="entry name" value="Homodimeric domain of signal transducing histidine kinase"/>
    <property type="match status" value="1"/>
</dbReference>
<dbReference type="Pfam" id="PF00672">
    <property type="entry name" value="HAMP"/>
    <property type="match status" value="1"/>
</dbReference>
<evidence type="ECO:0000256" key="5">
    <source>
        <dbReference type="ARBA" id="ARBA00022679"/>
    </source>
</evidence>
<keyword evidence="6 11" id="KW-0812">Transmembrane</keyword>
<dbReference type="SMART" id="SM00304">
    <property type="entry name" value="HAMP"/>
    <property type="match status" value="1"/>
</dbReference>
<dbReference type="Gene3D" id="6.10.340.10">
    <property type="match status" value="1"/>
</dbReference>
<dbReference type="InterPro" id="IPR003661">
    <property type="entry name" value="HisK_dim/P_dom"/>
</dbReference>
<evidence type="ECO:0000313" key="15">
    <source>
        <dbReference type="Proteomes" id="UP000002484"/>
    </source>
</evidence>
<dbReference type="InParanoid" id="E3J5C9"/>
<feature type="domain" description="HAMP" evidence="13">
    <location>
        <begin position="184"/>
        <end position="237"/>
    </location>
</feature>
<dbReference type="PRINTS" id="PR00344">
    <property type="entry name" value="BCTRLSENSOR"/>
</dbReference>
<name>E3J5C9_PSEI1</name>
<comment type="catalytic activity">
    <reaction evidence="1">
        <text>ATP + protein L-histidine = ADP + protein N-phospho-L-histidine.</text>
        <dbReference type="EC" id="2.7.13.3"/>
    </reaction>
</comment>
<dbReference type="AlphaFoldDB" id="E3J5C9"/>
<proteinExistence type="predicted"/>
<dbReference type="InterPro" id="IPR036890">
    <property type="entry name" value="HATPase_C_sf"/>
</dbReference>
<dbReference type="SUPFAM" id="SSF55874">
    <property type="entry name" value="ATPase domain of HSP90 chaperone/DNA topoisomerase II/histidine kinase"/>
    <property type="match status" value="1"/>
</dbReference>
<dbReference type="GO" id="GO:0005886">
    <property type="term" value="C:plasma membrane"/>
    <property type="evidence" value="ECO:0007669"/>
    <property type="project" value="UniProtKB-SubCell"/>
</dbReference>
<keyword evidence="7 14" id="KW-0418">Kinase</keyword>
<organism evidence="14 15">
    <name type="scientific">Pseudofrankia inefficax (strain DSM 45817 / CECT 9037 / DDB 130130 / EuI1c)</name>
    <name type="common">Frankia inefficax</name>
    <dbReference type="NCBI Taxonomy" id="298654"/>
    <lineage>
        <taxon>Bacteria</taxon>
        <taxon>Bacillati</taxon>
        <taxon>Actinomycetota</taxon>
        <taxon>Actinomycetes</taxon>
        <taxon>Frankiales</taxon>
        <taxon>Frankiaceae</taxon>
        <taxon>Pseudofrankia</taxon>
    </lineage>
</organism>
<dbReference type="GO" id="GO:0000155">
    <property type="term" value="F:phosphorelay sensor kinase activity"/>
    <property type="evidence" value="ECO:0007669"/>
    <property type="project" value="InterPro"/>
</dbReference>
<dbReference type="Gene3D" id="1.10.287.130">
    <property type="match status" value="1"/>
</dbReference>
<dbReference type="Pfam" id="PF00512">
    <property type="entry name" value="HisKA"/>
    <property type="match status" value="1"/>
</dbReference>
<dbReference type="InterPro" id="IPR050428">
    <property type="entry name" value="TCS_sensor_his_kinase"/>
</dbReference>
<evidence type="ECO:0000256" key="2">
    <source>
        <dbReference type="ARBA" id="ARBA00004236"/>
    </source>
</evidence>
<evidence type="ECO:0000259" key="12">
    <source>
        <dbReference type="PROSITE" id="PS50109"/>
    </source>
</evidence>